<comment type="similarity">
    <text evidence="1">Belongs to the IST1 family.</text>
</comment>
<proteinExistence type="inferred from homology"/>
<dbReference type="Gene3D" id="1.20.1260.60">
    <property type="entry name" value="Vacuolar protein sorting-associated protein Ist1"/>
    <property type="match status" value="1"/>
</dbReference>
<organism evidence="4 5">
    <name type="scientific">Ganoderma sinense ZZ0214-1</name>
    <dbReference type="NCBI Taxonomy" id="1077348"/>
    <lineage>
        <taxon>Eukaryota</taxon>
        <taxon>Fungi</taxon>
        <taxon>Dikarya</taxon>
        <taxon>Basidiomycota</taxon>
        <taxon>Agaricomycotina</taxon>
        <taxon>Agaricomycetes</taxon>
        <taxon>Polyporales</taxon>
        <taxon>Polyporaceae</taxon>
        <taxon>Ganoderma</taxon>
    </lineage>
</organism>
<keyword evidence="5" id="KW-1185">Reference proteome</keyword>
<evidence type="ECO:0000313" key="5">
    <source>
        <dbReference type="Proteomes" id="UP000230002"/>
    </source>
</evidence>
<dbReference type="PANTHER" id="PTHR22957">
    <property type="entry name" value="TBC1 DOMAIN FAMILY MEMBER GTPASE-ACTIVATING PROTEIN"/>
    <property type="match status" value="1"/>
</dbReference>
<sequence>MAAQWDTGRVKAQMRLTAQRLGQLQDRMDSQAQITQRDIATLLQQGNVALARAKAQKLMWDDVKGDLMQTLEMHIGVILGHLNELERSATPSPIVAEAASSIIYAGLQTESKDLHNVREFIMQALGPDFTRSALTNQDNYVSTRVLRAIAAPPPTAARLDQYLYGIARSYNVQWLPDLSPQQKVNALSPVVDPEIANVIDLTNLRHICSHGLPSHPPWLRPRVWRLLLGTLPSDKAAWRKESHTQRDNYYDLVRRLLEPLPSLPEPKAPLSSTDQSILDVFNELSMVPPSLLSSLEEEPEPCPQCPLDDDALEAIRITSAGNLNARLRVIRAKESGDTGEPYEDDTSEIRLDTTPEIRLDTTPEIRLDETPEVRLEEPSPTKTRARESTPEDALSVPGSPGSEHSGVSMTLLPSRHYTSFAAHNKHSSALLRLLYIHSCLNPANRSPQIGSLLVPIYVALVEEVDPEDVPHVEADVFWVFESMVGEFAALQDEQNGTVWVQKLSDRLRWADMELADDLATKGLDPGLPHYSFRWLIPLLTHTLPLPAVLMVWDSLFSRPMRERDENPKLDYLIDVCTSMLLSARGTLLQLGRTHRKQQNLWADEIAAIPSTAIGERELEEAFIEGMAFLQKYPLDAVGGIEKVLQTACDLASQREAAVSPQPNAVAGLGARLRDTVWKGFSSSYESNPDDEDETDEETDEEYEEKPTTQPQQNTFSARLANTVWRGITNQSAIDVPSPPISPLPSPGLASPQSPPSAPARQTIADAATRGKNMFWGYAEKLKDSDVAANFAKVSTNWRVKALDAWSKPRAEAPPSNTLAPPPSSSPAPSVSSIVDHARSISLTALTRSSPKPPEDKRGSMPIMDRSDNYSPPPRPAFFRPVRDSVFVASPVNQGGDGSPVSDSGSAGGASLLSSSFKHASDRTSSRSSTGPRPLLLNSSSLLTGSRPESPARSPLSPSVEAKWVESVRAKRPSVDHRASQSSISSLSPSEPYRPKRVGTQSDLESDSGSTSRIVPINRNKSPSPMARASRRTASKHSISPPTPPKTHRRLPTNGSAPEDNAPGSWARAEAPDSPTTVGSPPPPGTPDAETITITDVHVKQPESQRQRGSVVLPETNDIPLTSPAPEFKLARRQATVSRMSRDVEASDSSATEPAAKNANLRRKRFPPRLQTLRNSRSPTDLSPSHPLPSHSQTLDVPMDDHDHENSTTPRANTFDEEMVVPPSPRSRRVRKVSGGEGEPPVRTRKVSTEGRTRKISTEGRRKVSAERATNHKRESAAVEGDDEGYNDLLSAYESEDIS</sequence>
<accession>A0A2G8RRL1</accession>
<feature type="compositionally biased region" description="Basic and acidic residues" evidence="2">
    <location>
        <begin position="1246"/>
        <end position="1276"/>
    </location>
</feature>
<reference evidence="4 5" key="1">
    <citation type="journal article" date="2015" name="Sci. Rep.">
        <title>Chromosome-level genome map provides insights into diverse defense mechanisms in the medicinal fungus Ganoderma sinense.</title>
        <authorList>
            <person name="Zhu Y."/>
            <person name="Xu J."/>
            <person name="Sun C."/>
            <person name="Zhou S."/>
            <person name="Xu H."/>
            <person name="Nelson D.R."/>
            <person name="Qian J."/>
            <person name="Song J."/>
            <person name="Luo H."/>
            <person name="Xiang L."/>
            <person name="Li Y."/>
            <person name="Xu Z."/>
            <person name="Ji A."/>
            <person name="Wang L."/>
            <person name="Lu S."/>
            <person name="Hayward A."/>
            <person name="Sun W."/>
            <person name="Li X."/>
            <person name="Schwartz D.C."/>
            <person name="Wang Y."/>
            <person name="Chen S."/>
        </authorList>
    </citation>
    <scope>NUCLEOTIDE SEQUENCE [LARGE SCALE GENOMIC DNA]</scope>
    <source>
        <strain evidence="4 5">ZZ0214-1</strain>
    </source>
</reference>
<dbReference type="Gene3D" id="1.10.472.80">
    <property type="entry name" value="Ypt/Rab-GAP domain of gyp1p, domain 3"/>
    <property type="match status" value="1"/>
</dbReference>
<dbReference type="InterPro" id="IPR035969">
    <property type="entry name" value="Rab-GAP_TBC_sf"/>
</dbReference>
<evidence type="ECO:0000259" key="3">
    <source>
        <dbReference type="PROSITE" id="PS50086"/>
    </source>
</evidence>
<protein>
    <recommendedName>
        <fullName evidence="3">Rab-GAP TBC domain-containing protein</fullName>
    </recommendedName>
</protein>
<feature type="compositionally biased region" description="Polar residues" evidence="2">
    <location>
        <begin position="1171"/>
        <end position="1180"/>
    </location>
</feature>
<dbReference type="OrthoDB" id="29853at2759"/>
<feature type="compositionally biased region" description="Low complexity" evidence="2">
    <location>
        <begin position="979"/>
        <end position="989"/>
    </location>
</feature>
<dbReference type="Pfam" id="PF00566">
    <property type="entry name" value="RabGAP-TBC"/>
    <property type="match status" value="1"/>
</dbReference>
<evidence type="ECO:0000313" key="4">
    <source>
        <dbReference type="EMBL" id="PIL24154.1"/>
    </source>
</evidence>
<name>A0A2G8RRL1_9APHY</name>
<evidence type="ECO:0000256" key="2">
    <source>
        <dbReference type="SAM" id="MobiDB-lite"/>
    </source>
</evidence>
<evidence type="ECO:0000256" key="1">
    <source>
        <dbReference type="ARBA" id="ARBA00005536"/>
    </source>
</evidence>
<feature type="compositionally biased region" description="Basic and acidic residues" evidence="2">
    <location>
        <begin position="1096"/>
        <end position="1105"/>
    </location>
</feature>
<dbReference type="Proteomes" id="UP000230002">
    <property type="component" value="Unassembled WGS sequence"/>
</dbReference>
<dbReference type="GO" id="GO:0005096">
    <property type="term" value="F:GTPase activator activity"/>
    <property type="evidence" value="ECO:0007669"/>
    <property type="project" value="TreeGrafter"/>
</dbReference>
<feature type="domain" description="Rab-GAP TBC" evidence="3">
    <location>
        <begin position="214"/>
        <end position="559"/>
    </location>
</feature>
<feature type="compositionally biased region" description="Polar residues" evidence="2">
    <location>
        <begin position="998"/>
        <end position="1022"/>
    </location>
</feature>
<feature type="compositionally biased region" description="Basic and acidic residues" evidence="2">
    <location>
        <begin position="962"/>
        <end position="978"/>
    </location>
</feature>
<dbReference type="STRING" id="1077348.A0A2G8RRL1"/>
<dbReference type="GO" id="GO:0006886">
    <property type="term" value="P:intracellular protein transport"/>
    <property type="evidence" value="ECO:0007669"/>
    <property type="project" value="TreeGrafter"/>
</dbReference>
<gene>
    <name evidence="4" type="ORF">GSI_13907</name>
</gene>
<dbReference type="InterPro" id="IPR005061">
    <property type="entry name" value="Ist1"/>
</dbReference>
<dbReference type="Pfam" id="PF03398">
    <property type="entry name" value="Ist1"/>
    <property type="match status" value="1"/>
</dbReference>
<feature type="compositionally biased region" description="Low complexity" evidence="2">
    <location>
        <begin position="898"/>
        <end position="915"/>
    </location>
</feature>
<feature type="compositionally biased region" description="Low complexity" evidence="2">
    <location>
        <begin position="925"/>
        <end position="942"/>
    </location>
</feature>
<feature type="compositionally biased region" description="Basic and acidic residues" evidence="2">
    <location>
        <begin position="347"/>
        <end position="389"/>
    </location>
</feature>
<dbReference type="EMBL" id="AYKW01000067">
    <property type="protein sequence ID" value="PIL24154.1"/>
    <property type="molecule type" value="Genomic_DNA"/>
</dbReference>
<dbReference type="PROSITE" id="PS50086">
    <property type="entry name" value="TBC_RABGAP"/>
    <property type="match status" value="1"/>
</dbReference>
<feature type="compositionally biased region" description="Low complexity" evidence="2">
    <location>
        <begin position="1181"/>
        <end position="1191"/>
    </location>
</feature>
<dbReference type="InterPro" id="IPR042277">
    <property type="entry name" value="IST1-like"/>
</dbReference>
<feature type="region of interest" description="Disordered" evidence="2">
    <location>
        <begin position="680"/>
        <end position="715"/>
    </location>
</feature>
<feature type="compositionally biased region" description="Pro residues" evidence="2">
    <location>
        <begin position="736"/>
        <end position="745"/>
    </location>
</feature>
<dbReference type="PANTHER" id="PTHR22957:SF27">
    <property type="entry name" value="TBC1 DOMAIN FAMILY MEMBER 13"/>
    <property type="match status" value="1"/>
</dbReference>
<feature type="compositionally biased region" description="Acidic residues" evidence="2">
    <location>
        <begin position="687"/>
        <end position="703"/>
    </location>
</feature>
<dbReference type="SMART" id="SM00164">
    <property type="entry name" value="TBC"/>
    <property type="match status" value="1"/>
</dbReference>
<feature type="compositionally biased region" description="Polar residues" evidence="2">
    <location>
        <begin position="840"/>
        <end position="849"/>
    </location>
</feature>
<feature type="region of interest" description="Disordered" evidence="2">
    <location>
        <begin position="807"/>
        <end position="1298"/>
    </location>
</feature>
<comment type="caution">
    <text evidence="4">The sequence shown here is derived from an EMBL/GenBank/DDBJ whole genome shotgun (WGS) entry which is preliminary data.</text>
</comment>
<dbReference type="SUPFAM" id="SSF47923">
    <property type="entry name" value="Ypt/Rab-GAP domain of gyp1p"/>
    <property type="match status" value="2"/>
</dbReference>
<feature type="region of interest" description="Disordered" evidence="2">
    <location>
        <begin position="336"/>
        <end position="407"/>
    </location>
</feature>
<feature type="region of interest" description="Disordered" evidence="2">
    <location>
        <begin position="731"/>
        <end position="760"/>
    </location>
</feature>
<dbReference type="InterPro" id="IPR000195">
    <property type="entry name" value="Rab-GAP-TBC_dom"/>
</dbReference>